<proteinExistence type="predicted"/>
<gene>
    <name evidence="2" type="ORF">H9651_11205</name>
</gene>
<dbReference type="InterPro" id="IPR024983">
    <property type="entry name" value="CHAT_dom"/>
</dbReference>
<comment type="caution">
    <text evidence="2">The sequence shown here is derived from an EMBL/GenBank/DDBJ whole genome shotgun (WGS) entry which is preliminary data.</text>
</comment>
<name>A0ABR8S423_9MICO</name>
<dbReference type="InterPro" id="IPR011990">
    <property type="entry name" value="TPR-like_helical_dom_sf"/>
</dbReference>
<dbReference type="Proteomes" id="UP000648352">
    <property type="component" value="Unassembled WGS sequence"/>
</dbReference>
<sequence length="823" mass="87187">MGLSAAALHARAVDLCAHGRYPDARRALQRADLLTDDPDLHARIEGTRAHILERTGDPVGAERTCRAALRIDGITVATTAVLTGQLGMLAMYGGRFAEAESLLTSAIDDTVEHTELANMRMNRALARMYLGLLDGADHDLRDAAEQYGRVGTALDVAQARHNLGYVALLRGDIVEAMAEMSAARGPIAAASPVNAAVSDIDMAEVLRDAGLVTQGERLLAAAARVFGAHRMPQPRAEAEFQLARSQLVHDPRRAARTAASAARRFRALGAASWAARADGVRLRALLAGGAIDRHGLPVAGVGRPPSPAAVAATAGELRRHRMTGDADAVRLTHQLWRARRGAPTERVRVAAGAPLEVRLLAHEVRATRAAVAGREREARRHAGRGLDELIAWRGSFGSIDLQASAAMHGSGLVLAGIGAAVRSGRPDAVFEWSERARHLSQHVVPLRPPPDPEQAADLAELRRLRLDLPAGQWMADPRAAALGERVRQRQWSATGAARHERRHDLAAVHEALDADTALLSYVFGPHGLACLVATRDDARIVELPGWAAARDELPGLRADLEMAATVRTGPLAGVVAHALATRLDALSRALVDPPLQATAARRIVITVPGVLTGVPWSMLPGMRGRSSTLAPSASRWVRERGAPVTVTACGFAVGPRVARGEEEVRRAAAHWADARVLSDPHARVDAVADLASDVDLLHVAAHGRHAVDNPLFSGLELADGALFGYDIDRMHRVPSVVVLSACEVGRSSVRWGEEAVGMTRAWLHAGVRCVVAAPVVVADDEAGELLSAMHEGLAVGAPAADALAAAAERTGIRAPFQCHGSGF</sequence>
<dbReference type="SUPFAM" id="SSF48452">
    <property type="entry name" value="TPR-like"/>
    <property type="match status" value="1"/>
</dbReference>
<accession>A0ABR8S423</accession>
<feature type="domain" description="CHAT" evidence="1">
    <location>
        <begin position="583"/>
        <end position="807"/>
    </location>
</feature>
<dbReference type="Gene3D" id="1.25.40.10">
    <property type="entry name" value="Tetratricopeptide repeat domain"/>
    <property type="match status" value="1"/>
</dbReference>
<evidence type="ECO:0000313" key="3">
    <source>
        <dbReference type="Proteomes" id="UP000648352"/>
    </source>
</evidence>
<dbReference type="RefSeq" id="WP_191719409.1">
    <property type="nucleotide sequence ID" value="NZ_JACSQP010000006.1"/>
</dbReference>
<evidence type="ECO:0000313" key="2">
    <source>
        <dbReference type="EMBL" id="MBD7958208.1"/>
    </source>
</evidence>
<dbReference type="Pfam" id="PF12770">
    <property type="entry name" value="CHAT"/>
    <property type="match status" value="1"/>
</dbReference>
<dbReference type="EMBL" id="JACSQP010000006">
    <property type="protein sequence ID" value="MBD7958208.1"/>
    <property type="molecule type" value="Genomic_DNA"/>
</dbReference>
<organism evidence="2 3">
    <name type="scientific">Microbacterium pullorum</name>
    <dbReference type="NCBI Taxonomy" id="2762236"/>
    <lineage>
        <taxon>Bacteria</taxon>
        <taxon>Bacillati</taxon>
        <taxon>Actinomycetota</taxon>
        <taxon>Actinomycetes</taxon>
        <taxon>Micrococcales</taxon>
        <taxon>Microbacteriaceae</taxon>
        <taxon>Microbacterium</taxon>
    </lineage>
</organism>
<protein>
    <submittedName>
        <fullName evidence="2">CHAT domain-containing protein</fullName>
    </submittedName>
</protein>
<evidence type="ECO:0000259" key="1">
    <source>
        <dbReference type="Pfam" id="PF12770"/>
    </source>
</evidence>
<keyword evidence="3" id="KW-1185">Reference proteome</keyword>
<reference evidence="2 3" key="1">
    <citation type="submission" date="2020-08" db="EMBL/GenBank/DDBJ databases">
        <title>A Genomic Blueprint of the Chicken Gut Microbiome.</title>
        <authorList>
            <person name="Gilroy R."/>
            <person name="Ravi A."/>
            <person name="Getino M."/>
            <person name="Pursley I."/>
            <person name="Horton D.L."/>
            <person name="Alikhan N.-F."/>
            <person name="Baker D."/>
            <person name="Gharbi K."/>
            <person name="Hall N."/>
            <person name="Watson M."/>
            <person name="Adriaenssens E.M."/>
            <person name="Foster-Nyarko E."/>
            <person name="Jarju S."/>
            <person name="Secka A."/>
            <person name="Antonio M."/>
            <person name="Oren A."/>
            <person name="Chaudhuri R."/>
            <person name="La Ragione R.M."/>
            <person name="Hildebrand F."/>
            <person name="Pallen M.J."/>
        </authorList>
    </citation>
    <scope>NUCLEOTIDE SEQUENCE [LARGE SCALE GENOMIC DNA]</scope>
    <source>
        <strain evidence="2 3">Sa4CUA7</strain>
    </source>
</reference>